<dbReference type="InterPro" id="IPR008929">
    <property type="entry name" value="Chondroitin_lyas"/>
</dbReference>
<protein>
    <submittedName>
        <fullName evidence="4">Heparinase II/III family protein</fullName>
    </submittedName>
</protein>
<name>A0ABU4PJL8_9SPHN</name>
<comment type="subcellular location">
    <subcellularLocation>
        <location evidence="1">Cell envelope</location>
    </subcellularLocation>
</comment>
<accession>A0ABU4PJL8</accession>
<dbReference type="EMBL" id="JAWXXV010000001">
    <property type="protein sequence ID" value="MDX5982919.1"/>
    <property type="molecule type" value="Genomic_DNA"/>
</dbReference>
<evidence type="ECO:0000259" key="3">
    <source>
        <dbReference type="Pfam" id="PF07940"/>
    </source>
</evidence>
<organism evidence="4 5">
    <name type="scientific">Sphingomonas echinoides</name>
    <dbReference type="NCBI Taxonomy" id="59803"/>
    <lineage>
        <taxon>Bacteria</taxon>
        <taxon>Pseudomonadati</taxon>
        <taxon>Pseudomonadota</taxon>
        <taxon>Alphaproteobacteria</taxon>
        <taxon>Sphingomonadales</taxon>
        <taxon>Sphingomonadaceae</taxon>
        <taxon>Sphingomonas</taxon>
    </lineage>
</organism>
<feature type="region of interest" description="Disordered" evidence="2">
    <location>
        <begin position="1"/>
        <end position="22"/>
    </location>
</feature>
<evidence type="ECO:0000313" key="4">
    <source>
        <dbReference type="EMBL" id="MDX5982919.1"/>
    </source>
</evidence>
<proteinExistence type="predicted"/>
<dbReference type="Pfam" id="PF07940">
    <property type="entry name" value="Hepar_II_III_C"/>
    <property type="match status" value="1"/>
</dbReference>
<gene>
    <name evidence="4" type="ORF">SIL82_01490</name>
</gene>
<dbReference type="InterPro" id="IPR012480">
    <property type="entry name" value="Hepar_II_III_C"/>
</dbReference>
<feature type="domain" description="Heparinase II/III-like C-terminal" evidence="3">
    <location>
        <begin position="336"/>
        <end position="581"/>
    </location>
</feature>
<sequence length="586" mass="61998">MGIPSSLGAPIESGPNVQGDSIDEGKRLIRQGGDKGLSLAERLAEHFHRLTWRTPIHGMRLKGRHPLKLIAVPDDPFLGDTRRGNALLDGRLSFRGESRAIAALDLAKPDFSKAFAEYLHGFSWLRDLSTVATRAQGIPVAEALMRRWLDAHADTVSEPAWRADLWGRRILLWTAHAPLILSSTDLVYRSRVLNTLARGARHIDRGAEKAAPGAPRVAAMCGVVAAGLLIPGGDARRSATEAALAKTLAASIFEDGGNVARAPAAQVDLLMLLTALREVYAARRLEAPTSVTNAIAALVPALLGVCHGDHDVSSWQGGAPIGAAALDQIITATGVRTRPLRQAREWGYQRLAAGATVVILDGAPPPIARLVEGGCASTLAFEMSDGAQRLVVNCGGARAGVVQLPAALAEGLRTTAAHSTLIVGDSNSTAIHADGTLGRGVSEVELARQESEGLSRVEASHDGYARRFGFLHRRQLILASDGRELRGEDMLLPATKRRKLAATGFAVRFHLGVGVQVSPTADGLAALLRLPGGGLWQFRCRGGTLAVEESVWIDADGRPHATMQLLITGESPAGGASVSWAFKRAG</sequence>
<evidence type="ECO:0000256" key="2">
    <source>
        <dbReference type="SAM" id="MobiDB-lite"/>
    </source>
</evidence>
<dbReference type="Gene3D" id="1.50.10.100">
    <property type="entry name" value="Chondroitin AC/alginate lyase"/>
    <property type="match status" value="1"/>
</dbReference>
<dbReference type="Gene3D" id="2.70.98.70">
    <property type="match status" value="1"/>
</dbReference>
<evidence type="ECO:0000256" key="1">
    <source>
        <dbReference type="ARBA" id="ARBA00004196"/>
    </source>
</evidence>
<dbReference type="Proteomes" id="UP001279660">
    <property type="component" value="Unassembled WGS sequence"/>
</dbReference>
<keyword evidence="5" id="KW-1185">Reference proteome</keyword>
<evidence type="ECO:0000313" key="5">
    <source>
        <dbReference type="Proteomes" id="UP001279660"/>
    </source>
</evidence>
<reference evidence="4 5" key="1">
    <citation type="submission" date="2023-11" db="EMBL/GenBank/DDBJ databases">
        <title>MicrobeMod: A computational toolkit for identifying prokaryotic methylation and restriction-modification with nanopore sequencing.</title>
        <authorList>
            <person name="Crits-Christoph A."/>
            <person name="Kang S.C."/>
            <person name="Lee H."/>
            <person name="Ostrov N."/>
        </authorList>
    </citation>
    <scope>NUCLEOTIDE SEQUENCE [LARGE SCALE GENOMIC DNA]</scope>
    <source>
        <strain evidence="4 5">ATCC 14820</strain>
    </source>
</reference>
<comment type="caution">
    <text evidence="4">The sequence shown here is derived from an EMBL/GenBank/DDBJ whole genome shotgun (WGS) entry which is preliminary data.</text>
</comment>
<dbReference type="RefSeq" id="WP_040601654.1">
    <property type="nucleotide sequence ID" value="NZ_JAWXXV010000001.1"/>
</dbReference>